<organism evidence="1 2">
    <name type="scientific">Friedmanniomyces simplex</name>
    <dbReference type="NCBI Taxonomy" id="329884"/>
    <lineage>
        <taxon>Eukaryota</taxon>
        <taxon>Fungi</taxon>
        <taxon>Dikarya</taxon>
        <taxon>Ascomycota</taxon>
        <taxon>Pezizomycotina</taxon>
        <taxon>Dothideomycetes</taxon>
        <taxon>Dothideomycetidae</taxon>
        <taxon>Mycosphaerellales</taxon>
        <taxon>Teratosphaeriaceae</taxon>
        <taxon>Friedmanniomyces</taxon>
    </lineage>
</organism>
<dbReference type="AlphaFoldDB" id="A0A4U0WIJ9"/>
<feature type="non-terminal residue" evidence="1">
    <location>
        <position position="63"/>
    </location>
</feature>
<dbReference type="STRING" id="329884.A0A4U0WIJ9"/>
<proteinExistence type="predicted"/>
<reference evidence="1 2" key="1">
    <citation type="submission" date="2017-03" db="EMBL/GenBank/DDBJ databases">
        <title>Genomes of endolithic fungi from Antarctica.</title>
        <authorList>
            <person name="Coleine C."/>
            <person name="Masonjones S."/>
            <person name="Stajich J.E."/>
        </authorList>
    </citation>
    <scope>NUCLEOTIDE SEQUENCE [LARGE SCALE GENOMIC DNA]</scope>
    <source>
        <strain evidence="1 2">CCFEE 5184</strain>
    </source>
</reference>
<name>A0A4U0WIJ9_9PEZI</name>
<accession>A0A4U0WIJ9</accession>
<dbReference type="OrthoDB" id="387657at2759"/>
<protein>
    <recommendedName>
        <fullName evidence="3">Endonuclease/exonuclease/phosphatase domain-containing protein</fullName>
    </recommendedName>
</protein>
<evidence type="ECO:0008006" key="3">
    <source>
        <dbReference type="Google" id="ProtNLM"/>
    </source>
</evidence>
<comment type="caution">
    <text evidence="1">The sequence shown here is derived from an EMBL/GenBank/DDBJ whole genome shotgun (WGS) entry which is preliminary data.</text>
</comment>
<sequence length="63" mass="7007">MNNIKADVATNAPETDNALLQLPSSLRVISLNCWGLKFISKHRHERLLEIGRQLAQASPEPSI</sequence>
<evidence type="ECO:0000313" key="1">
    <source>
        <dbReference type="EMBL" id="TKA61395.1"/>
    </source>
</evidence>
<gene>
    <name evidence="1" type="ORF">B0A55_11648</name>
</gene>
<keyword evidence="2" id="KW-1185">Reference proteome</keyword>
<evidence type="ECO:0000313" key="2">
    <source>
        <dbReference type="Proteomes" id="UP000309340"/>
    </source>
</evidence>
<dbReference type="EMBL" id="NAJQ01001232">
    <property type="protein sequence ID" value="TKA61395.1"/>
    <property type="molecule type" value="Genomic_DNA"/>
</dbReference>
<dbReference type="Proteomes" id="UP000309340">
    <property type="component" value="Unassembled WGS sequence"/>
</dbReference>